<organism evidence="1 2">
    <name type="scientific">Aureococcus anophagefferens</name>
    <name type="common">Harmful bloom alga</name>
    <dbReference type="NCBI Taxonomy" id="44056"/>
    <lineage>
        <taxon>Eukaryota</taxon>
        <taxon>Sar</taxon>
        <taxon>Stramenopiles</taxon>
        <taxon>Ochrophyta</taxon>
        <taxon>Pelagophyceae</taxon>
        <taxon>Pelagomonadales</taxon>
        <taxon>Pelagomonadaceae</taxon>
        <taxon>Aureococcus</taxon>
    </lineage>
</organism>
<dbReference type="GO" id="GO:0009165">
    <property type="term" value="P:nucleotide biosynthetic process"/>
    <property type="evidence" value="ECO:0007669"/>
    <property type="project" value="UniProtKB-KW"/>
</dbReference>
<name>A0ABR1G3G0_AURAN</name>
<reference evidence="1 2" key="1">
    <citation type="submission" date="2024-03" db="EMBL/GenBank/DDBJ databases">
        <title>Aureococcus anophagefferens CCMP1851 and Kratosvirus quantuckense: Draft genome of a second virus-susceptible host strain in the model system.</title>
        <authorList>
            <person name="Chase E."/>
            <person name="Truchon A.R."/>
            <person name="Schepens W."/>
            <person name="Wilhelm S.W."/>
        </authorList>
    </citation>
    <scope>NUCLEOTIDE SEQUENCE [LARGE SCALE GENOMIC DNA]</scope>
    <source>
        <strain evidence="1 2">CCMP1851</strain>
    </source>
</reference>
<dbReference type="EMBL" id="JBBJCI010000140">
    <property type="protein sequence ID" value="KAK7242781.1"/>
    <property type="molecule type" value="Genomic_DNA"/>
</dbReference>
<dbReference type="GO" id="GO:0005737">
    <property type="term" value="C:cytoplasm"/>
    <property type="evidence" value="ECO:0007669"/>
    <property type="project" value="TreeGrafter"/>
</dbReference>
<dbReference type="GO" id="GO:0004132">
    <property type="term" value="F:dCMP deaminase activity"/>
    <property type="evidence" value="ECO:0007669"/>
    <property type="project" value="UniProtKB-EC"/>
</dbReference>
<protein>
    <submittedName>
        <fullName evidence="1">dCMP deaminase</fullName>
    </submittedName>
</protein>
<dbReference type="GO" id="GO:0008270">
    <property type="term" value="F:zinc ion binding"/>
    <property type="evidence" value="ECO:0007669"/>
    <property type="project" value="InterPro"/>
</dbReference>
<dbReference type="Pfam" id="PF00383">
    <property type="entry name" value="dCMP_cyt_deam_1"/>
    <property type="match status" value="1"/>
</dbReference>
<dbReference type="SUPFAM" id="SSF53927">
    <property type="entry name" value="Cytidine deaminase-like"/>
    <property type="match status" value="1"/>
</dbReference>
<dbReference type="Gene3D" id="3.40.140.10">
    <property type="entry name" value="Cytidine Deaminase, domain 2"/>
    <property type="match status" value="1"/>
</dbReference>
<comment type="caution">
    <text evidence="1">The sequence shown here is derived from an EMBL/GenBank/DDBJ whole genome shotgun (WGS) entry which is preliminary data.</text>
</comment>
<dbReference type="CDD" id="cd01286">
    <property type="entry name" value="deoxycytidylate_deaminase"/>
    <property type="match status" value="1"/>
</dbReference>
<evidence type="ECO:0000313" key="1">
    <source>
        <dbReference type="EMBL" id="KAK7242781.1"/>
    </source>
</evidence>
<dbReference type="KEGG" id="aaf:AURANDRAFT_32486"/>
<dbReference type="PANTHER" id="PTHR11086:SF18">
    <property type="entry name" value="DEOXYCYTIDYLATE DEAMINASE"/>
    <property type="match status" value="1"/>
</dbReference>
<dbReference type="InterPro" id="IPR002125">
    <property type="entry name" value="CMP_dCMP_dom"/>
</dbReference>
<gene>
    <name evidence="1" type="primary">DCTD</name>
    <name evidence="1" type="ORF">SO694_00015146</name>
</gene>
<proteinExistence type="predicted"/>
<dbReference type="PROSITE" id="PS51747">
    <property type="entry name" value="CYT_DCMP_DEAMINASES_2"/>
    <property type="match status" value="1"/>
</dbReference>
<dbReference type="InterPro" id="IPR016192">
    <property type="entry name" value="APOBEC/CMP_deaminase_Zn-bd"/>
</dbReference>
<dbReference type="InterPro" id="IPR015517">
    <property type="entry name" value="dCMP_deaminase-rel"/>
</dbReference>
<dbReference type="PANTHER" id="PTHR11086">
    <property type="entry name" value="DEOXYCYTIDYLATE DEAMINASE-RELATED"/>
    <property type="match status" value="1"/>
</dbReference>
<evidence type="ECO:0000313" key="2">
    <source>
        <dbReference type="Proteomes" id="UP001363151"/>
    </source>
</evidence>
<dbReference type="InterPro" id="IPR016193">
    <property type="entry name" value="Cytidine_deaminase-like"/>
</dbReference>
<accession>A0ABR1G3G0</accession>
<dbReference type="Proteomes" id="UP001363151">
    <property type="component" value="Unassembled WGS sequence"/>
</dbReference>
<sequence>MDACKRPSEVSEASPASKPAASSRKRPRDDGAPPAPKPFLGRVKEICAKCTDDSQRLGWDEYFASMALLASARSPCDRLHVGCVIVRDRRVLAMGYNGFFRNAPHTSIVAHGHEQATVHAEVNAVSHAARTGIALDGASAYITHYPCVNCFKTLVSAGIKEVRYIDDYRNDPINAQLSDVAGVPIEQL</sequence>
<dbReference type="PROSITE" id="PS00903">
    <property type="entry name" value="CYT_DCMP_DEAMINASES_1"/>
    <property type="match status" value="1"/>
</dbReference>
<keyword evidence="2" id="KW-1185">Reference proteome</keyword>
<dbReference type="InterPro" id="IPR035105">
    <property type="entry name" value="Deoxycytidylate_deaminase_dom"/>
</dbReference>